<feature type="domain" description="VanZ-like" evidence="2">
    <location>
        <begin position="36"/>
        <end position="146"/>
    </location>
</feature>
<dbReference type="AlphaFoldDB" id="A0A8J2UMB3"/>
<feature type="transmembrane region" description="Helical" evidence="1">
    <location>
        <begin position="24"/>
        <end position="46"/>
    </location>
</feature>
<proteinExistence type="predicted"/>
<reference evidence="3" key="1">
    <citation type="journal article" date="2014" name="Int. J. Syst. Evol. Microbiol.">
        <title>Complete genome sequence of Corynebacterium casei LMG S-19264T (=DSM 44701T), isolated from a smear-ripened cheese.</title>
        <authorList>
            <consortium name="US DOE Joint Genome Institute (JGI-PGF)"/>
            <person name="Walter F."/>
            <person name="Albersmeier A."/>
            <person name="Kalinowski J."/>
            <person name="Ruckert C."/>
        </authorList>
    </citation>
    <scope>NUCLEOTIDE SEQUENCE</scope>
    <source>
        <strain evidence="3">CCM 7086</strain>
    </source>
</reference>
<sequence length="386" mass="42417">MARRAPAETVITQLPPPPPREPSVLARGILLAYLALIVYASLYPFSGWQQVGIPLGNYLSEPIPPRYWTGFDVVTNIVGYIPLGVLAVYAFYPAVRGIAALLLAAVFGILVTASMETLQSFLPTRVTSNMDLLANSVGAVIGAVIGTLSCHQVLERSRLRRLRHRLFTPEASRGVVVLLLWPLAQIYPQSYLFGNGQLLPVLSDWLSLALDMQLDLSALLRNGAQPSATHYWLVEIIVTSCSSAGALLAWFHMLRERAPRIVLTILMLAAALGVKTLAMALLFKPQNAFAWLSEGAQLGLLVGVLLTALLIWLPARLQRHAAIVLLAVSFVTINVAPANPYFIATLETWVQGRFLTFNGAAQFLSLVWPLIAFWFLLHRSHRVKRS</sequence>
<evidence type="ECO:0000313" key="3">
    <source>
        <dbReference type="EMBL" id="GGC06329.1"/>
    </source>
</evidence>
<evidence type="ECO:0000313" key="4">
    <source>
        <dbReference type="Proteomes" id="UP000620266"/>
    </source>
</evidence>
<feature type="transmembrane region" description="Helical" evidence="1">
    <location>
        <begin position="322"/>
        <end position="343"/>
    </location>
</feature>
<accession>A0A8J2UMB3</accession>
<feature type="transmembrane region" description="Helical" evidence="1">
    <location>
        <begin position="175"/>
        <end position="193"/>
    </location>
</feature>
<dbReference type="NCBIfam" id="NF037970">
    <property type="entry name" value="vanZ_1"/>
    <property type="match status" value="1"/>
</dbReference>
<feature type="transmembrane region" description="Helical" evidence="1">
    <location>
        <begin position="263"/>
        <end position="283"/>
    </location>
</feature>
<organism evidence="3 4">
    <name type="scientific">Oxalicibacterium flavum</name>
    <dbReference type="NCBI Taxonomy" id="179467"/>
    <lineage>
        <taxon>Bacteria</taxon>
        <taxon>Pseudomonadati</taxon>
        <taxon>Pseudomonadota</taxon>
        <taxon>Betaproteobacteria</taxon>
        <taxon>Burkholderiales</taxon>
        <taxon>Oxalobacteraceae</taxon>
        <taxon>Oxalicibacterium</taxon>
    </lineage>
</organism>
<feature type="transmembrane region" description="Helical" evidence="1">
    <location>
        <begin position="133"/>
        <end position="154"/>
    </location>
</feature>
<protein>
    <recommendedName>
        <fullName evidence="2">VanZ-like domain-containing protein</fullName>
    </recommendedName>
</protein>
<feature type="transmembrane region" description="Helical" evidence="1">
    <location>
        <begin position="295"/>
        <end position="315"/>
    </location>
</feature>
<dbReference type="RefSeq" id="WP_188395554.1">
    <property type="nucleotide sequence ID" value="NZ_BMCG01000003.1"/>
</dbReference>
<evidence type="ECO:0000259" key="2">
    <source>
        <dbReference type="Pfam" id="PF04892"/>
    </source>
</evidence>
<dbReference type="Proteomes" id="UP000620266">
    <property type="component" value="Unassembled WGS sequence"/>
</dbReference>
<keyword evidence="4" id="KW-1185">Reference proteome</keyword>
<feature type="transmembrane region" description="Helical" evidence="1">
    <location>
        <begin position="230"/>
        <end position="251"/>
    </location>
</feature>
<dbReference type="PANTHER" id="PTHR28008">
    <property type="entry name" value="DOMAIN PROTEIN, PUTATIVE (AFU_ORTHOLOGUE AFUA_3G10980)-RELATED"/>
    <property type="match status" value="1"/>
</dbReference>
<feature type="transmembrane region" description="Helical" evidence="1">
    <location>
        <begin position="99"/>
        <end position="121"/>
    </location>
</feature>
<feature type="transmembrane region" description="Helical" evidence="1">
    <location>
        <begin position="355"/>
        <end position="377"/>
    </location>
</feature>
<reference evidence="3" key="2">
    <citation type="submission" date="2020-09" db="EMBL/GenBank/DDBJ databases">
        <authorList>
            <person name="Sun Q."/>
            <person name="Sedlacek I."/>
        </authorList>
    </citation>
    <scope>NUCLEOTIDE SEQUENCE</scope>
    <source>
        <strain evidence="3">CCM 7086</strain>
    </source>
</reference>
<gene>
    <name evidence="3" type="ORF">GCM10007205_14380</name>
</gene>
<feature type="transmembrane region" description="Helical" evidence="1">
    <location>
        <begin position="66"/>
        <end position="92"/>
    </location>
</feature>
<keyword evidence="1" id="KW-0812">Transmembrane</keyword>
<keyword evidence="1" id="KW-0472">Membrane</keyword>
<name>A0A8J2UMB3_9BURK</name>
<keyword evidence="1" id="KW-1133">Transmembrane helix</keyword>
<dbReference type="EMBL" id="BMCG01000003">
    <property type="protein sequence ID" value="GGC06329.1"/>
    <property type="molecule type" value="Genomic_DNA"/>
</dbReference>
<dbReference type="PANTHER" id="PTHR28008:SF1">
    <property type="entry name" value="DOMAIN PROTEIN, PUTATIVE (AFU_ORTHOLOGUE AFUA_3G10980)-RELATED"/>
    <property type="match status" value="1"/>
</dbReference>
<comment type="caution">
    <text evidence="3">The sequence shown here is derived from an EMBL/GenBank/DDBJ whole genome shotgun (WGS) entry which is preliminary data.</text>
</comment>
<dbReference type="InterPro" id="IPR006976">
    <property type="entry name" value="VanZ-like"/>
</dbReference>
<dbReference type="Pfam" id="PF04892">
    <property type="entry name" value="VanZ"/>
    <property type="match status" value="1"/>
</dbReference>
<evidence type="ECO:0000256" key="1">
    <source>
        <dbReference type="SAM" id="Phobius"/>
    </source>
</evidence>